<evidence type="ECO:0008006" key="2">
    <source>
        <dbReference type="Google" id="ProtNLM"/>
    </source>
</evidence>
<dbReference type="InterPro" id="IPR008320">
    <property type="entry name" value="UCP032025"/>
</dbReference>
<dbReference type="EMBL" id="UINC01088241">
    <property type="protein sequence ID" value="SVC38290.1"/>
    <property type="molecule type" value="Genomic_DNA"/>
</dbReference>
<dbReference type="AlphaFoldDB" id="A0A382LNU9"/>
<protein>
    <recommendedName>
        <fullName evidence="2">Lysophospholipase</fullName>
    </recommendedName>
</protein>
<dbReference type="Pfam" id="PF07370">
    <property type="entry name" value="DUF1489"/>
    <property type="match status" value="1"/>
</dbReference>
<dbReference type="PIRSF" id="PIRSF032025">
    <property type="entry name" value="UCP032025"/>
    <property type="match status" value="1"/>
</dbReference>
<gene>
    <name evidence="1" type="ORF">METZ01_LOCUS291144</name>
</gene>
<name>A0A382LNU9_9ZZZZ</name>
<evidence type="ECO:0000313" key="1">
    <source>
        <dbReference type="EMBL" id="SVC38290.1"/>
    </source>
</evidence>
<reference evidence="1" key="1">
    <citation type="submission" date="2018-05" db="EMBL/GenBank/DDBJ databases">
        <authorList>
            <person name="Lanie J.A."/>
            <person name="Ng W.-L."/>
            <person name="Kazmierczak K.M."/>
            <person name="Andrzejewski T.M."/>
            <person name="Davidsen T.M."/>
            <person name="Wayne K.J."/>
            <person name="Tettelin H."/>
            <person name="Glass J.I."/>
            <person name="Rusch D."/>
            <person name="Podicherti R."/>
            <person name="Tsui H.-C.T."/>
            <person name="Winkler M.E."/>
        </authorList>
    </citation>
    <scope>NUCLEOTIDE SEQUENCE</scope>
</reference>
<accession>A0A382LNU9</accession>
<sequence>MTVHILKMAVGVESVDHLRQLQAQRLSVQSGAREPQVLRHWTRNRPKRSDEIVNGGSLYWIIKGYIRARQLITAIERRTEVETTKNCGFVLDPLVVSTLLQAARPIQGWRYLETSFVPQDKDSSSETLDDMSEGMATELRVLGLL</sequence>
<proteinExistence type="predicted"/>
<organism evidence="1">
    <name type="scientific">marine metagenome</name>
    <dbReference type="NCBI Taxonomy" id="408172"/>
    <lineage>
        <taxon>unclassified sequences</taxon>
        <taxon>metagenomes</taxon>
        <taxon>ecological metagenomes</taxon>
    </lineage>
</organism>